<dbReference type="PROSITE" id="PS51996">
    <property type="entry name" value="TR_MART"/>
    <property type="match status" value="1"/>
</dbReference>
<dbReference type="Proteomes" id="UP000681722">
    <property type="component" value="Unassembled WGS sequence"/>
</dbReference>
<dbReference type="PROSITE" id="PS50088">
    <property type="entry name" value="ANK_REPEAT"/>
    <property type="match status" value="1"/>
</dbReference>
<evidence type="ECO:0000256" key="3">
    <source>
        <dbReference type="PROSITE-ProRule" id="PRU00023"/>
    </source>
</evidence>
<proteinExistence type="predicted"/>
<evidence type="ECO:0000313" key="8">
    <source>
        <dbReference type="Proteomes" id="UP000663829"/>
    </source>
</evidence>
<reference evidence="4" key="1">
    <citation type="submission" date="2021-02" db="EMBL/GenBank/DDBJ databases">
        <authorList>
            <person name="Nowell W R."/>
        </authorList>
    </citation>
    <scope>NUCLEOTIDE SEQUENCE</scope>
</reference>
<dbReference type="PROSITE" id="PS50297">
    <property type="entry name" value="ANK_REP_REGION"/>
    <property type="match status" value="1"/>
</dbReference>
<dbReference type="EMBL" id="CAJOBC010005947">
    <property type="protein sequence ID" value="CAF3881147.1"/>
    <property type="molecule type" value="Genomic_DNA"/>
</dbReference>
<keyword evidence="8" id="KW-1185">Reference proteome</keyword>
<comment type="caution">
    <text evidence="4">The sequence shown here is derived from an EMBL/GenBank/DDBJ whole genome shotgun (WGS) entry which is preliminary data.</text>
</comment>
<evidence type="ECO:0000313" key="5">
    <source>
        <dbReference type="EMBL" id="CAF1303014.1"/>
    </source>
</evidence>
<dbReference type="EMBL" id="CAJNOQ010005947">
    <property type="protein sequence ID" value="CAF1117321.1"/>
    <property type="molecule type" value="Genomic_DNA"/>
</dbReference>
<sequence length="364" mass="41808">MTQPASAFYLACRNGDLATVQRLLPTLSMHEINQTEPNGSTSLHAASFYNHPEVVKILLDHNAIPSVLNQKNLTPAEEAATEEIKQLFLRPHVVTRERFQTHAFSHALQWVWSNTYEVNGTFEGWTPTLAERNRYYMADMDVTTAAARILEDYRFRHVLDMNKVRPFLEKAEETDDPVWLLKAYTTTSGFHKTLNEALAKGRSLFDKHDRENYHESIYEFVGCFICRLSPDKLHKYRYSGISYRGVTLLREDFEKNYTVGNVFMIKPFTSTSKIRQVAELFIASSWSGSSELPVICIFDTTGKPRKSHPVCKSRPPPIALEISSFSQFPNEEEVLILAHTAFSIQSIEYLPSGIIEIKLDWFWD</sequence>
<organism evidence="4 8">
    <name type="scientific">Didymodactylos carnosus</name>
    <dbReference type="NCBI Taxonomy" id="1234261"/>
    <lineage>
        <taxon>Eukaryota</taxon>
        <taxon>Metazoa</taxon>
        <taxon>Spiralia</taxon>
        <taxon>Gnathifera</taxon>
        <taxon>Rotifera</taxon>
        <taxon>Eurotatoria</taxon>
        <taxon>Bdelloidea</taxon>
        <taxon>Philodinida</taxon>
        <taxon>Philodinidae</taxon>
        <taxon>Didymodactylos</taxon>
    </lineage>
</organism>
<dbReference type="SMART" id="SM00248">
    <property type="entry name" value="ANK"/>
    <property type="match status" value="2"/>
</dbReference>
<keyword evidence="2 3" id="KW-0040">ANK repeat</keyword>
<evidence type="ECO:0000256" key="1">
    <source>
        <dbReference type="ARBA" id="ARBA00022737"/>
    </source>
</evidence>
<evidence type="ECO:0000313" key="7">
    <source>
        <dbReference type="EMBL" id="CAF4109628.1"/>
    </source>
</evidence>
<dbReference type="PANTHER" id="PTHR24173">
    <property type="entry name" value="ANKYRIN REPEAT CONTAINING"/>
    <property type="match status" value="1"/>
</dbReference>
<feature type="repeat" description="ANK" evidence="3">
    <location>
        <begin position="38"/>
        <end position="70"/>
    </location>
</feature>
<protein>
    <submittedName>
        <fullName evidence="4">Uncharacterized protein</fullName>
    </submittedName>
</protein>
<dbReference type="SUPFAM" id="SSF48403">
    <property type="entry name" value="Ankyrin repeat"/>
    <property type="match status" value="1"/>
</dbReference>
<dbReference type="InterPro" id="IPR002110">
    <property type="entry name" value="Ankyrin_rpt"/>
</dbReference>
<accession>A0A814Q973</accession>
<evidence type="ECO:0000256" key="2">
    <source>
        <dbReference type="ARBA" id="ARBA00023043"/>
    </source>
</evidence>
<dbReference type="PANTHER" id="PTHR24173:SF74">
    <property type="entry name" value="ANKYRIN REPEAT DOMAIN-CONTAINING PROTEIN 16"/>
    <property type="match status" value="1"/>
</dbReference>
<dbReference type="EMBL" id="CAJOBA010041215">
    <property type="protein sequence ID" value="CAF4109628.1"/>
    <property type="molecule type" value="Genomic_DNA"/>
</dbReference>
<gene>
    <name evidence="4" type="ORF">GPM918_LOCUS19520</name>
    <name evidence="5" type="ORF">OVA965_LOCUS28627</name>
    <name evidence="6" type="ORF">SRO942_LOCUS19517</name>
    <name evidence="7" type="ORF">TMI583_LOCUS29384</name>
</gene>
<dbReference type="SUPFAM" id="SSF56399">
    <property type="entry name" value="ADP-ribosylation"/>
    <property type="match status" value="1"/>
</dbReference>
<dbReference type="InterPro" id="IPR036770">
    <property type="entry name" value="Ankyrin_rpt-contain_sf"/>
</dbReference>
<dbReference type="Proteomes" id="UP000677228">
    <property type="component" value="Unassembled WGS sequence"/>
</dbReference>
<dbReference type="EMBL" id="CAJNOK010019633">
    <property type="protein sequence ID" value="CAF1303014.1"/>
    <property type="molecule type" value="Genomic_DNA"/>
</dbReference>
<dbReference type="OrthoDB" id="5314041at2759"/>
<dbReference type="Proteomes" id="UP000663829">
    <property type="component" value="Unassembled WGS sequence"/>
</dbReference>
<dbReference type="Pfam" id="PF12796">
    <property type="entry name" value="Ank_2"/>
    <property type="match status" value="1"/>
</dbReference>
<dbReference type="Gene3D" id="3.90.176.10">
    <property type="entry name" value="Toxin ADP-ribosyltransferase, Chain A, domain 1"/>
    <property type="match status" value="1"/>
</dbReference>
<dbReference type="AlphaFoldDB" id="A0A814Q973"/>
<dbReference type="Proteomes" id="UP000682733">
    <property type="component" value="Unassembled WGS sequence"/>
</dbReference>
<evidence type="ECO:0000313" key="6">
    <source>
        <dbReference type="EMBL" id="CAF3881147.1"/>
    </source>
</evidence>
<keyword evidence="1" id="KW-0677">Repeat</keyword>
<dbReference type="Gene3D" id="1.25.40.20">
    <property type="entry name" value="Ankyrin repeat-containing domain"/>
    <property type="match status" value="1"/>
</dbReference>
<evidence type="ECO:0000313" key="4">
    <source>
        <dbReference type="EMBL" id="CAF1117321.1"/>
    </source>
</evidence>
<name>A0A814Q973_9BILA</name>